<keyword evidence="4" id="KW-0547">Nucleotide-binding</keyword>
<dbReference type="InterPro" id="IPR011009">
    <property type="entry name" value="Kinase-like_dom_sf"/>
</dbReference>
<dbReference type="CDD" id="cd00180">
    <property type="entry name" value="PKc"/>
    <property type="match status" value="1"/>
</dbReference>
<dbReference type="InterPro" id="IPR000719">
    <property type="entry name" value="Prot_kinase_dom"/>
</dbReference>
<evidence type="ECO:0000259" key="9">
    <source>
        <dbReference type="PROSITE" id="PS50011"/>
    </source>
</evidence>
<dbReference type="InterPro" id="IPR008271">
    <property type="entry name" value="Ser/Thr_kinase_AS"/>
</dbReference>
<evidence type="ECO:0000313" key="10">
    <source>
        <dbReference type="EMBL" id="KAH6885936.1"/>
    </source>
</evidence>
<proteinExistence type="predicted"/>
<dbReference type="AlphaFoldDB" id="A0A9P8W0V5"/>
<dbReference type="OrthoDB" id="5986190at2759"/>
<dbReference type="SUPFAM" id="SSF56112">
    <property type="entry name" value="Protein kinase-like (PK-like)"/>
    <property type="match status" value="1"/>
</dbReference>
<evidence type="ECO:0000256" key="5">
    <source>
        <dbReference type="ARBA" id="ARBA00022777"/>
    </source>
</evidence>
<keyword evidence="5 10" id="KW-0418">Kinase</keyword>
<feature type="domain" description="Protein kinase" evidence="9">
    <location>
        <begin position="166"/>
        <end position="500"/>
    </location>
</feature>
<evidence type="ECO:0000256" key="1">
    <source>
        <dbReference type="ARBA" id="ARBA00012513"/>
    </source>
</evidence>
<dbReference type="GO" id="GO:0005634">
    <property type="term" value="C:nucleus"/>
    <property type="evidence" value="ECO:0007669"/>
    <property type="project" value="TreeGrafter"/>
</dbReference>
<reference evidence="10 11" key="1">
    <citation type="journal article" date="2021" name="Nat. Commun.">
        <title>Genetic determinants of endophytism in the Arabidopsis root mycobiome.</title>
        <authorList>
            <person name="Mesny F."/>
            <person name="Miyauchi S."/>
            <person name="Thiergart T."/>
            <person name="Pickel B."/>
            <person name="Atanasova L."/>
            <person name="Karlsson M."/>
            <person name="Huettel B."/>
            <person name="Barry K.W."/>
            <person name="Haridas S."/>
            <person name="Chen C."/>
            <person name="Bauer D."/>
            <person name="Andreopoulos W."/>
            <person name="Pangilinan J."/>
            <person name="LaButti K."/>
            <person name="Riley R."/>
            <person name="Lipzen A."/>
            <person name="Clum A."/>
            <person name="Drula E."/>
            <person name="Henrissat B."/>
            <person name="Kohler A."/>
            <person name="Grigoriev I.V."/>
            <person name="Martin F.M."/>
            <person name="Hacquard S."/>
        </authorList>
    </citation>
    <scope>NUCLEOTIDE SEQUENCE [LARGE SCALE GENOMIC DNA]</scope>
    <source>
        <strain evidence="10 11">MPI-CAGE-CH-0241</strain>
    </source>
</reference>
<keyword evidence="11" id="KW-1185">Reference proteome</keyword>
<sequence length="942" mass="105052">MSEYETIVDDIYGQILDKLERNDELRFVADGAAEAILRPPVLLKFFASLGPLDMELTPDEFVGRIQRRELHRFLAVLIYASCGIGPVRLFVRRLVANDAWPVLSAERRRLDSLPAHLNDLTDLFDGDAVTADKVNSKQACFCPISIGKQASQPPIQDFKSRRLPYLEDPEEIGKGSFGTVYKVRIARGYFYDLETGEPNSVPKVLAKKDYVVKKDPKNRAKDEHAVMKKLLHSTAGRCPYILESSGSLEDDGIYSLFMPLAECDLGAWMERHPCQPQTTEDKSKILKCAYELASGLDYLHTSIQSANGMEDLVCYHMDLKPSNILVFEDTREGADPGSMIWKLSDFGMACVKVRPQGKADERDEDAIFNFGNWFVKRNQTPEPTPSATINKRGDGTYLAPESRMKESSDVWSLACVLSVLFTYLEHGKDGVVSYRELRATFPRADGLDRFFIRGGAFTHDRVHPRVSKWHAQLIKKAQERNSQERVIVERFLSFLESSVFKLNPSKRSSAKTIQKELQKASRAYWQLQRTAEGEEAAPAPNTWWNRVARRRPPSNAMDVAEIWRTPAPKPFKGCGISSDGTVVVFWTDNSLVTFTAQSLPRQGDGARPVAELPLPETPSLRRSAWEFVSLTSRYLIASVVGSSLLCHIFEIEAGIPIEGYLLSLPQLGAIEKLAISPNGRVLACVLSNNGKRTDSHVLFHAKIRDLIGISQRLDLANPSNEPRAALDPNGEPWALIQLDSLAEIVIELTFSSEDYLYTVVKPDHGIPGSRHITTMTWITLSSGAIYTLDMKVPLGRDAFHAVVPFFTTFAPFHRGPPACAVVTREEDLHILHFDAEHHSGDKPRSVAKHELLSLMMDPSDEKMYAIGKRSVQNGLLVLEIPVPSPHSDPEVTEIARIPGLTYGAVEFTSRLVTDGDEKHIIMAALAGGNQSLSTICRVDLLT</sequence>
<evidence type="ECO:0000313" key="11">
    <source>
        <dbReference type="Proteomes" id="UP000777438"/>
    </source>
</evidence>
<evidence type="ECO:0000256" key="8">
    <source>
        <dbReference type="ARBA" id="ARBA00048679"/>
    </source>
</evidence>
<organism evidence="10 11">
    <name type="scientific">Thelonectria olida</name>
    <dbReference type="NCBI Taxonomy" id="1576542"/>
    <lineage>
        <taxon>Eukaryota</taxon>
        <taxon>Fungi</taxon>
        <taxon>Dikarya</taxon>
        <taxon>Ascomycota</taxon>
        <taxon>Pezizomycotina</taxon>
        <taxon>Sordariomycetes</taxon>
        <taxon>Hypocreomycetidae</taxon>
        <taxon>Hypocreales</taxon>
        <taxon>Nectriaceae</taxon>
        <taxon>Thelonectria</taxon>
    </lineage>
</organism>
<dbReference type="PANTHER" id="PTHR43671">
    <property type="entry name" value="SERINE/THREONINE-PROTEIN KINASE NEK"/>
    <property type="match status" value="1"/>
</dbReference>
<dbReference type="PROSITE" id="PS00108">
    <property type="entry name" value="PROTEIN_KINASE_ST"/>
    <property type="match status" value="1"/>
</dbReference>
<dbReference type="GO" id="GO:0005524">
    <property type="term" value="F:ATP binding"/>
    <property type="evidence" value="ECO:0007669"/>
    <property type="project" value="UniProtKB-KW"/>
</dbReference>
<evidence type="ECO:0000256" key="7">
    <source>
        <dbReference type="ARBA" id="ARBA00047899"/>
    </source>
</evidence>
<keyword evidence="6" id="KW-0067">ATP-binding</keyword>
<keyword evidence="3" id="KW-0808">Transferase</keyword>
<dbReference type="InterPro" id="IPR050660">
    <property type="entry name" value="NEK_Ser/Thr_kinase"/>
</dbReference>
<dbReference type="Pfam" id="PF00069">
    <property type="entry name" value="Pkinase"/>
    <property type="match status" value="1"/>
</dbReference>
<gene>
    <name evidence="10" type="ORF">B0T10DRAFT_576709</name>
</gene>
<name>A0A9P8W0V5_9HYPO</name>
<comment type="catalytic activity">
    <reaction evidence="8">
        <text>L-seryl-[protein] + ATP = O-phospho-L-seryl-[protein] + ADP + H(+)</text>
        <dbReference type="Rhea" id="RHEA:17989"/>
        <dbReference type="Rhea" id="RHEA-COMP:9863"/>
        <dbReference type="Rhea" id="RHEA-COMP:11604"/>
        <dbReference type="ChEBI" id="CHEBI:15378"/>
        <dbReference type="ChEBI" id="CHEBI:29999"/>
        <dbReference type="ChEBI" id="CHEBI:30616"/>
        <dbReference type="ChEBI" id="CHEBI:83421"/>
        <dbReference type="ChEBI" id="CHEBI:456216"/>
        <dbReference type="EC" id="2.7.11.1"/>
    </reaction>
</comment>
<protein>
    <recommendedName>
        <fullName evidence="1">non-specific serine/threonine protein kinase</fullName>
        <ecNumber evidence="1">2.7.11.1</ecNumber>
    </recommendedName>
</protein>
<evidence type="ECO:0000256" key="3">
    <source>
        <dbReference type="ARBA" id="ARBA00022679"/>
    </source>
</evidence>
<accession>A0A9P8W0V5</accession>
<dbReference type="PANTHER" id="PTHR43671:SF98">
    <property type="entry name" value="SERINE_THREONINE-PROTEIN KINASE NEK11"/>
    <property type="match status" value="1"/>
</dbReference>
<dbReference type="SMART" id="SM00220">
    <property type="entry name" value="S_TKc"/>
    <property type="match status" value="1"/>
</dbReference>
<dbReference type="Proteomes" id="UP000777438">
    <property type="component" value="Unassembled WGS sequence"/>
</dbReference>
<evidence type="ECO:0000256" key="6">
    <source>
        <dbReference type="ARBA" id="ARBA00022840"/>
    </source>
</evidence>
<dbReference type="EMBL" id="JAGPYM010000017">
    <property type="protein sequence ID" value="KAH6885936.1"/>
    <property type="molecule type" value="Genomic_DNA"/>
</dbReference>
<dbReference type="EC" id="2.7.11.1" evidence="1"/>
<evidence type="ECO:0000256" key="2">
    <source>
        <dbReference type="ARBA" id="ARBA00022527"/>
    </source>
</evidence>
<dbReference type="Gene3D" id="1.10.510.10">
    <property type="entry name" value="Transferase(Phosphotransferase) domain 1"/>
    <property type="match status" value="1"/>
</dbReference>
<comment type="caution">
    <text evidence="10">The sequence shown here is derived from an EMBL/GenBank/DDBJ whole genome shotgun (WGS) entry which is preliminary data.</text>
</comment>
<dbReference type="PROSITE" id="PS50011">
    <property type="entry name" value="PROTEIN_KINASE_DOM"/>
    <property type="match status" value="1"/>
</dbReference>
<comment type="catalytic activity">
    <reaction evidence="7">
        <text>L-threonyl-[protein] + ATP = O-phospho-L-threonyl-[protein] + ADP + H(+)</text>
        <dbReference type="Rhea" id="RHEA:46608"/>
        <dbReference type="Rhea" id="RHEA-COMP:11060"/>
        <dbReference type="Rhea" id="RHEA-COMP:11605"/>
        <dbReference type="ChEBI" id="CHEBI:15378"/>
        <dbReference type="ChEBI" id="CHEBI:30013"/>
        <dbReference type="ChEBI" id="CHEBI:30616"/>
        <dbReference type="ChEBI" id="CHEBI:61977"/>
        <dbReference type="ChEBI" id="CHEBI:456216"/>
        <dbReference type="EC" id="2.7.11.1"/>
    </reaction>
</comment>
<evidence type="ECO:0000256" key="4">
    <source>
        <dbReference type="ARBA" id="ARBA00022741"/>
    </source>
</evidence>
<dbReference type="GO" id="GO:0004674">
    <property type="term" value="F:protein serine/threonine kinase activity"/>
    <property type="evidence" value="ECO:0007669"/>
    <property type="project" value="UniProtKB-KW"/>
</dbReference>
<keyword evidence="2" id="KW-0723">Serine/threonine-protein kinase</keyword>